<feature type="compositionally biased region" description="Polar residues" evidence="1">
    <location>
        <begin position="15"/>
        <end position="25"/>
    </location>
</feature>
<gene>
    <name evidence="2" type="ORF">FIBSPDRAFT_90064</name>
</gene>
<evidence type="ECO:0000313" key="2">
    <source>
        <dbReference type="EMBL" id="KZP02264.1"/>
    </source>
</evidence>
<name>A0A167SUU1_9AGAM</name>
<dbReference type="Proteomes" id="UP000076532">
    <property type="component" value="Unassembled WGS sequence"/>
</dbReference>
<organism evidence="2 3">
    <name type="scientific">Athelia psychrophila</name>
    <dbReference type="NCBI Taxonomy" id="1759441"/>
    <lineage>
        <taxon>Eukaryota</taxon>
        <taxon>Fungi</taxon>
        <taxon>Dikarya</taxon>
        <taxon>Basidiomycota</taxon>
        <taxon>Agaricomycotina</taxon>
        <taxon>Agaricomycetes</taxon>
        <taxon>Agaricomycetidae</taxon>
        <taxon>Atheliales</taxon>
        <taxon>Atheliaceae</taxon>
        <taxon>Athelia</taxon>
    </lineage>
</organism>
<reference evidence="2 3" key="1">
    <citation type="journal article" date="2016" name="Mol. Biol. Evol.">
        <title>Comparative Genomics of Early-Diverging Mushroom-Forming Fungi Provides Insights into the Origins of Lignocellulose Decay Capabilities.</title>
        <authorList>
            <person name="Nagy L.G."/>
            <person name="Riley R."/>
            <person name="Tritt A."/>
            <person name="Adam C."/>
            <person name="Daum C."/>
            <person name="Floudas D."/>
            <person name="Sun H."/>
            <person name="Yadav J.S."/>
            <person name="Pangilinan J."/>
            <person name="Larsson K.H."/>
            <person name="Matsuura K."/>
            <person name="Barry K."/>
            <person name="Labutti K."/>
            <person name="Kuo R."/>
            <person name="Ohm R.A."/>
            <person name="Bhattacharya S.S."/>
            <person name="Shirouzu T."/>
            <person name="Yoshinaga Y."/>
            <person name="Martin F.M."/>
            <person name="Grigoriev I.V."/>
            <person name="Hibbett D.S."/>
        </authorList>
    </citation>
    <scope>NUCLEOTIDE SEQUENCE [LARGE SCALE GENOMIC DNA]</scope>
    <source>
        <strain evidence="2 3">CBS 109695</strain>
    </source>
</reference>
<protein>
    <submittedName>
        <fullName evidence="2">Uncharacterized protein</fullName>
    </submittedName>
</protein>
<evidence type="ECO:0000256" key="1">
    <source>
        <dbReference type="SAM" id="MobiDB-lite"/>
    </source>
</evidence>
<accession>A0A167SUU1</accession>
<feature type="region of interest" description="Disordered" evidence="1">
    <location>
        <begin position="1"/>
        <end position="61"/>
    </location>
</feature>
<evidence type="ECO:0000313" key="3">
    <source>
        <dbReference type="Proteomes" id="UP000076532"/>
    </source>
</evidence>
<sequence length="61" mass="6801">MKEAMNMGIKKFSPGTVNHRAQTGVNIPGERHAQHPRVNLHPGKFTPSRVTPREPTVDCIQ</sequence>
<dbReference type="AlphaFoldDB" id="A0A167SUU1"/>
<proteinExistence type="predicted"/>
<keyword evidence="3" id="KW-1185">Reference proteome</keyword>
<dbReference type="EMBL" id="KV418767">
    <property type="protein sequence ID" value="KZP02264.1"/>
    <property type="molecule type" value="Genomic_DNA"/>
</dbReference>
<feature type="compositionally biased region" description="Basic and acidic residues" evidence="1">
    <location>
        <begin position="51"/>
        <end position="61"/>
    </location>
</feature>